<dbReference type="eggNOG" id="arCOG08928">
    <property type="taxonomic scope" value="Archaea"/>
</dbReference>
<proteinExistence type="predicted"/>
<dbReference type="AlphaFoldDB" id="L9VQJ7"/>
<dbReference type="RefSeq" id="WP_006091624.1">
    <property type="nucleotide sequence ID" value="NZ_AOHW01000042.1"/>
</dbReference>
<evidence type="ECO:0000259" key="2">
    <source>
        <dbReference type="Pfam" id="PF18545"/>
    </source>
</evidence>
<dbReference type="Proteomes" id="UP000011599">
    <property type="component" value="Unassembled WGS sequence"/>
</dbReference>
<keyword evidence="4" id="KW-1185">Reference proteome</keyword>
<dbReference type="OrthoDB" id="162692at2157"/>
<protein>
    <recommendedName>
        <fullName evidence="2">Halobacterial output domain-containing protein</fullName>
    </recommendedName>
</protein>
<evidence type="ECO:0000313" key="3">
    <source>
        <dbReference type="EMBL" id="ELY38488.1"/>
    </source>
</evidence>
<accession>L9VQJ7</accession>
<evidence type="ECO:0000313" key="4">
    <source>
        <dbReference type="Proteomes" id="UP000011599"/>
    </source>
</evidence>
<sequence length="100" mass="10939">MEPEPRLDATAGSNSPTSVHHDFTEVQTASLAVIETVAAVTGTDPIELPPLYDAIDPDALNSLFEPHERRTDSDLCVEFSYNGFDLVVREGPEVVVRLED</sequence>
<feature type="domain" description="Halobacterial output" evidence="2">
    <location>
        <begin position="27"/>
        <end position="97"/>
    </location>
</feature>
<evidence type="ECO:0000256" key="1">
    <source>
        <dbReference type="SAM" id="MobiDB-lite"/>
    </source>
</evidence>
<name>L9VQJ7_9EURY</name>
<feature type="region of interest" description="Disordered" evidence="1">
    <location>
        <begin position="1"/>
        <end position="20"/>
    </location>
</feature>
<dbReference type="Pfam" id="PF18545">
    <property type="entry name" value="HalOD1"/>
    <property type="match status" value="1"/>
</dbReference>
<dbReference type="InterPro" id="IPR040624">
    <property type="entry name" value="HalOD1"/>
</dbReference>
<gene>
    <name evidence="3" type="ORF">C496_17737</name>
</gene>
<dbReference type="PATRIC" id="fig|1114856.3.peg.3678"/>
<organism evidence="3 4">
    <name type="scientific">Natronorubrum tibetense GA33</name>
    <dbReference type="NCBI Taxonomy" id="1114856"/>
    <lineage>
        <taxon>Archaea</taxon>
        <taxon>Methanobacteriati</taxon>
        <taxon>Methanobacteriota</taxon>
        <taxon>Stenosarchaea group</taxon>
        <taxon>Halobacteria</taxon>
        <taxon>Halobacteriales</taxon>
        <taxon>Natrialbaceae</taxon>
        <taxon>Natronorubrum</taxon>
    </lineage>
</organism>
<comment type="caution">
    <text evidence="3">The sequence shown here is derived from an EMBL/GenBank/DDBJ whole genome shotgun (WGS) entry which is preliminary data.</text>
</comment>
<reference evidence="3 4" key="1">
    <citation type="journal article" date="2014" name="PLoS Genet.">
        <title>Phylogenetically driven sequencing of extremely halophilic archaea reveals strategies for static and dynamic osmo-response.</title>
        <authorList>
            <person name="Becker E.A."/>
            <person name="Seitzer P.M."/>
            <person name="Tritt A."/>
            <person name="Larsen D."/>
            <person name="Krusor M."/>
            <person name="Yao A.I."/>
            <person name="Wu D."/>
            <person name="Madern D."/>
            <person name="Eisen J.A."/>
            <person name="Darling A.E."/>
            <person name="Facciotti M.T."/>
        </authorList>
    </citation>
    <scope>NUCLEOTIDE SEQUENCE [LARGE SCALE GENOMIC DNA]</scope>
    <source>
        <strain evidence="3 4">GA33</strain>
    </source>
</reference>
<dbReference type="EMBL" id="AOHW01000042">
    <property type="protein sequence ID" value="ELY38488.1"/>
    <property type="molecule type" value="Genomic_DNA"/>
</dbReference>